<keyword evidence="2" id="KW-1185">Reference proteome</keyword>
<comment type="caution">
    <text evidence="1">The sequence shown here is derived from an EMBL/GenBank/DDBJ whole genome shotgun (WGS) entry which is preliminary data.</text>
</comment>
<dbReference type="AlphaFoldDB" id="A0A9Q3GJ93"/>
<dbReference type="Proteomes" id="UP000765509">
    <property type="component" value="Unassembled WGS sequence"/>
</dbReference>
<organism evidence="1 2">
    <name type="scientific">Austropuccinia psidii MF-1</name>
    <dbReference type="NCBI Taxonomy" id="1389203"/>
    <lineage>
        <taxon>Eukaryota</taxon>
        <taxon>Fungi</taxon>
        <taxon>Dikarya</taxon>
        <taxon>Basidiomycota</taxon>
        <taxon>Pucciniomycotina</taxon>
        <taxon>Pucciniomycetes</taxon>
        <taxon>Pucciniales</taxon>
        <taxon>Sphaerophragmiaceae</taxon>
        <taxon>Austropuccinia</taxon>
    </lineage>
</organism>
<accession>A0A9Q3GJ93</accession>
<evidence type="ECO:0000313" key="2">
    <source>
        <dbReference type="Proteomes" id="UP000765509"/>
    </source>
</evidence>
<sequence>MGPEAQTGSAAARNGIPMLLDNNYGDWDASIRAYFLFIGFLDYVDGDISPPAEDRGDLHLKYCEQKQKAAGVICQSLNTNNRAKFLNSNNEKDPIALYNVRINYYQSNQSTNQARVFCNLLSINCKDNEIDNFISKI</sequence>
<reference evidence="1" key="1">
    <citation type="submission" date="2021-03" db="EMBL/GenBank/DDBJ databases">
        <title>Draft genome sequence of rust myrtle Austropuccinia psidii MF-1, a brazilian biotype.</title>
        <authorList>
            <person name="Quecine M.C."/>
            <person name="Pachon D.M.R."/>
            <person name="Bonatelli M.L."/>
            <person name="Correr F.H."/>
            <person name="Franceschini L.M."/>
            <person name="Leite T.F."/>
            <person name="Margarido G.R.A."/>
            <person name="Almeida C.A."/>
            <person name="Ferrarezi J.A."/>
            <person name="Labate C.A."/>
        </authorList>
    </citation>
    <scope>NUCLEOTIDE SEQUENCE</scope>
    <source>
        <strain evidence="1">MF-1</strain>
    </source>
</reference>
<gene>
    <name evidence="1" type="ORF">O181_008849</name>
</gene>
<name>A0A9Q3GJ93_9BASI</name>
<dbReference type="EMBL" id="AVOT02002089">
    <property type="protein sequence ID" value="MBW0469134.1"/>
    <property type="molecule type" value="Genomic_DNA"/>
</dbReference>
<proteinExistence type="predicted"/>
<protein>
    <submittedName>
        <fullName evidence="1">Uncharacterized protein</fullName>
    </submittedName>
</protein>
<evidence type="ECO:0000313" key="1">
    <source>
        <dbReference type="EMBL" id="MBW0469134.1"/>
    </source>
</evidence>